<accession>A0A136J391</accession>
<dbReference type="PANTHER" id="PTHR43591">
    <property type="entry name" value="METHYLTRANSFERASE"/>
    <property type="match status" value="1"/>
</dbReference>
<dbReference type="Pfam" id="PF13489">
    <property type="entry name" value="Methyltransf_23"/>
    <property type="match status" value="1"/>
</dbReference>
<dbReference type="CDD" id="cd02440">
    <property type="entry name" value="AdoMet_MTases"/>
    <property type="match status" value="1"/>
</dbReference>
<dbReference type="PANTHER" id="PTHR43591:SF31">
    <property type="entry name" value="LAEA-LIKE, PUTATIVE (AFU_ORTHOLOGUE AFUA_8G01930)-RELATED"/>
    <property type="match status" value="1"/>
</dbReference>
<dbReference type="OrthoDB" id="2013972at2759"/>
<dbReference type="Proteomes" id="UP000070501">
    <property type="component" value="Unassembled WGS sequence"/>
</dbReference>
<proteinExistence type="inferred from homology"/>
<protein>
    <submittedName>
        <fullName evidence="2">S-adenosyl-L-methionine-dependent methyltransferase</fullName>
    </submittedName>
</protein>
<dbReference type="Gene3D" id="3.40.50.150">
    <property type="entry name" value="Vaccinia Virus protein VP39"/>
    <property type="match status" value="1"/>
</dbReference>
<evidence type="ECO:0000313" key="2">
    <source>
        <dbReference type="EMBL" id="KXJ91671.1"/>
    </source>
</evidence>
<organism evidence="2 3">
    <name type="scientific">Microdochium bolleyi</name>
    <dbReference type="NCBI Taxonomy" id="196109"/>
    <lineage>
        <taxon>Eukaryota</taxon>
        <taxon>Fungi</taxon>
        <taxon>Dikarya</taxon>
        <taxon>Ascomycota</taxon>
        <taxon>Pezizomycotina</taxon>
        <taxon>Sordariomycetes</taxon>
        <taxon>Xylariomycetidae</taxon>
        <taxon>Xylariales</taxon>
        <taxon>Microdochiaceae</taxon>
        <taxon>Microdochium</taxon>
    </lineage>
</organism>
<name>A0A136J391_9PEZI</name>
<keyword evidence="2" id="KW-0808">Transferase</keyword>
<dbReference type="GO" id="GO:0032259">
    <property type="term" value="P:methylation"/>
    <property type="evidence" value="ECO:0007669"/>
    <property type="project" value="UniProtKB-KW"/>
</dbReference>
<evidence type="ECO:0000313" key="3">
    <source>
        <dbReference type="Proteomes" id="UP000070501"/>
    </source>
</evidence>
<keyword evidence="2" id="KW-0489">Methyltransferase</keyword>
<dbReference type="EMBL" id="KQ964249">
    <property type="protein sequence ID" value="KXJ91671.1"/>
    <property type="molecule type" value="Genomic_DNA"/>
</dbReference>
<dbReference type="SUPFAM" id="SSF53335">
    <property type="entry name" value="S-adenosyl-L-methionine-dependent methyltransferases"/>
    <property type="match status" value="1"/>
</dbReference>
<gene>
    <name evidence="2" type="ORF">Micbo1qcDRAFT_233098</name>
</gene>
<dbReference type="InParanoid" id="A0A136J391"/>
<evidence type="ECO:0000256" key="1">
    <source>
        <dbReference type="ARBA" id="ARBA00038158"/>
    </source>
</evidence>
<keyword evidence="3" id="KW-1185">Reference proteome</keyword>
<dbReference type="GO" id="GO:0008168">
    <property type="term" value="F:methyltransferase activity"/>
    <property type="evidence" value="ECO:0007669"/>
    <property type="project" value="UniProtKB-KW"/>
</dbReference>
<dbReference type="STRING" id="196109.A0A136J391"/>
<dbReference type="InterPro" id="IPR029063">
    <property type="entry name" value="SAM-dependent_MTases_sf"/>
</dbReference>
<sequence length="391" mass="44402">MALTDFWKSIRLRLRRLRRKDLVEVEKREIPHTADSGKVIDDSVAHPETQKLSLTLDERLPAWTIENTKLHDFRPRSLELDHGTGNYSNSNNPYITNPVEALQVAQIERQWHDYKPGAKYYVPNDKTELGRLDRQHVIWTTVLDGQLVKAPVENPKAVLDLGTGSGVWATDFAKQHPESEVLGIDLSKPTLSSIPPNCKFEEVDFTDPWTYSQKFDLIHGRLIFLGQSDPKLSLKRAFDQLAPGGYLEHQELYGVPMDIDGTMKGRHMESFFFDTVVASRKLGNDMMAMPQYAGWMREIGFECVTELHYGLPLNPWANGDKYKAVGAMQQMNLELAIGGLYTRMLTMGLGWTPEQAAEGIAKAIEDFKNPEVHAYWPIFVVYGRKPLAQTS</sequence>
<dbReference type="AlphaFoldDB" id="A0A136J391"/>
<comment type="similarity">
    <text evidence="1">Belongs to the methyltransferase superfamily. LaeA methyltransferase family.</text>
</comment>
<reference evidence="3" key="1">
    <citation type="submission" date="2016-02" db="EMBL/GenBank/DDBJ databases">
        <title>Draft genome sequence of Microdochium bolleyi, a fungal endophyte of beachgrass.</title>
        <authorList>
            <consortium name="DOE Joint Genome Institute"/>
            <person name="David A.S."/>
            <person name="May G."/>
            <person name="Haridas S."/>
            <person name="Lim J."/>
            <person name="Wang M."/>
            <person name="Labutti K."/>
            <person name="Lipzen A."/>
            <person name="Barry K."/>
            <person name="Grigoriev I.V."/>
        </authorList>
    </citation>
    <scope>NUCLEOTIDE SEQUENCE [LARGE SCALE GENOMIC DNA]</scope>
    <source>
        <strain evidence="3">J235TASD1</strain>
    </source>
</reference>